<feature type="region of interest" description="Disordered" evidence="1">
    <location>
        <begin position="38"/>
        <end position="62"/>
    </location>
</feature>
<feature type="domain" description="DUF7913" evidence="2">
    <location>
        <begin position="3"/>
        <end position="32"/>
    </location>
</feature>
<evidence type="ECO:0000313" key="4">
    <source>
        <dbReference type="Proteomes" id="UP000324897"/>
    </source>
</evidence>
<dbReference type="Gramene" id="TVU32373">
    <property type="protein sequence ID" value="TVU32373"/>
    <property type="gene ID" value="EJB05_24101"/>
</dbReference>
<proteinExistence type="predicted"/>
<evidence type="ECO:0000259" key="2">
    <source>
        <dbReference type="Pfam" id="PF25500"/>
    </source>
</evidence>
<dbReference type="EMBL" id="RWGY01000011">
    <property type="protein sequence ID" value="TVU32373.1"/>
    <property type="molecule type" value="Genomic_DNA"/>
</dbReference>
<name>A0A5J9V8L0_9POAL</name>
<organism evidence="3 4">
    <name type="scientific">Eragrostis curvula</name>
    <name type="common">weeping love grass</name>
    <dbReference type="NCBI Taxonomy" id="38414"/>
    <lineage>
        <taxon>Eukaryota</taxon>
        <taxon>Viridiplantae</taxon>
        <taxon>Streptophyta</taxon>
        <taxon>Embryophyta</taxon>
        <taxon>Tracheophyta</taxon>
        <taxon>Spermatophyta</taxon>
        <taxon>Magnoliopsida</taxon>
        <taxon>Liliopsida</taxon>
        <taxon>Poales</taxon>
        <taxon>Poaceae</taxon>
        <taxon>PACMAD clade</taxon>
        <taxon>Chloridoideae</taxon>
        <taxon>Eragrostideae</taxon>
        <taxon>Eragrostidinae</taxon>
        <taxon>Eragrostis</taxon>
    </lineage>
</organism>
<dbReference type="AlphaFoldDB" id="A0A5J9V8L0"/>
<dbReference type="Pfam" id="PF25500">
    <property type="entry name" value="DUF7913"/>
    <property type="match status" value="1"/>
</dbReference>
<feature type="compositionally biased region" description="Basic and acidic residues" evidence="1">
    <location>
        <begin position="45"/>
        <end position="62"/>
    </location>
</feature>
<reference evidence="3 4" key="1">
    <citation type="journal article" date="2019" name="Sci. Rep.">
        <title>A high-quality genome of Eragrostis curvula grass provides insights into Poaceae evolution and supports new strategies to enhance forage quality.</title>
        <authorList>
            <person name="Carballo J."/>
            <person name="Santos B.A.C.M."/>
            <person name="Zappacosta D."/>
            <person name="Garbus I."/>
            <person name="Selva J.P."/>
            <person name="Gallo C.A."/>
            <person name="Diaz A."/>
            <person name="Albertini E."/>
            <person name="Caccamo M."/>
            <person name="Echenique V."/>
        </authorList>
    </citation>
    <scope>NUCLEOTIDE SEQUENCE [LARGE SCALE GENOMIC DNA]</scope>
    <source>
        <strain evidence="4">cv. Victoria</strain>
        <tissue evidence="3">Leaf</tissue>
    </source>
</reference>
<comment type="caution">
    <text evidence="3">The sequence shown here is derived from an EMBL/GenBank/DDBJ whole genome shotgun (WGS) entry which is preliminary data.</text>
</comment>
<evidence type="ECO:0000256" key="1">
    <source>
        <dbReference type="SAM" id="MobiDB-lite"/>
    </source>
</evidence>
<feature type="non-terminal residue" evidence="3">
    <location>
        <position position="1"/>
    </location>
</feature>
<dbReference type="Proteomes" id="UP000324897">
    <property type="component" value="Chromosome 1"/>
</dbReference>
<dbReference type="InterPro" id="IPR057235">
    <property type="entry name" value="DUF7913"/>
</dbReference>
<gene>
    <name evidence="3" type="ORF">EJB05_24101</name>
</gene>
<accession>A0A5J9V8L0</accession>
<evidence type="ECO:0000313" key="3">
    <source>
        <dbReference type="EMBL" id="TVU32373.1"/>
    </source>
</evidence>
<protein>
    <recommendedName>
        <fullName evidence="2">DUF7913 domain-containing protein</fullName>
    </recommendedName>
</protein>
<keyword evidence="4" id="KW-1185">Reference proteome</keyword>
<sequence length="62" mass="7273">MPCMVLLYNYYHRNHFPDLAFANLKQFKLVYLKHRGGDAEASEIGESRESKDKEQSGPREEK</sequence>